<gene>
    <name evidence="2" type="ORF">MNBD_ALPHA02-1383</name>
</gene>
<proteinExistence type="predicted"/>
<keyword evidence="1" id="KW-0812">Transmembrane</keyword>
<feature type="transmembrane region" description="Helical" evidence="1">
    <location>
        <begin position="63"/>
        <end position="85"/>
    </location>
</feature>
<keyword evidence="1" id="KW-1133">Transmembrane helix</keyword>
<keyword evidence="1" id="KW-0472">Membrane</keyword>
<feature type="transmembrane region" description="Helical" evidence="1">
    <location>
        <begin position="97"/>
        <end position="118"/>
    </location>
</feature>
<name>A0A3B0QZV0_9ZZZZ</name>
<organism evidence="2">
    <name type="scientific">hydrothermal vent metagenome</name>
    <dbReference type="NCBI Taxonomy" id="652676"/>
    <lineage>
        <taxon>unclassified sequences</taxon>
        <taxon>metagenomes</taxon>
        <taxon>ecological metagenomes</taxon>
    </lineage>
</organism>
<reference evidence="2" key="1">
    <citation type="submission" date="2018-06" db="EMBL/GenBank/DDBJ databases">
        <authorList>
            <person name="Zhirakovskaya E."/>
        </authorList>
    </citation>
    <scope>NUCLEOTIDE SEQUENCE</scope>
</reference>
<evidence type="ECO:0000256" key="1">
    <source>
        <dbReference type="SAM" id="Phobius"/>
    </source>
</evidence>
<feature type="transmembrane region" description="Helical" evidence="1">
    <location>
        <begin position="138"/>
        <end position="157"/>
    </location>
</feature>
<feature type="transmembrane region" description="Helical" evidence="1">
    <location>
        <begin position="21"/>
        <end position="43"/>
    </location>
</feature>
<dbReference type="AlphaFoldDB" id="A0A3B0QZV0"/>
<evidence type="ECO:0000313" key="2">
    <source>
        <dbReference type="EMBL" id="VAV86854.1"/>
    </source>
</evidence>
<feature type="transmembrane region" description="Helical" evidence="1">
    <location>
        <begin position="196"/>
        <end position="217"/>
    </location>
</feature>
<accession>A0A3B0QZV0</accession>
<sequence length="222" mass="24749">MFIGHYAAGFALKSVEKKASLGMLFIAVQFVDYLFFILAPMGIEKFRLVENYTAINHFDLYYYPYTHGLLASVIWAVLIYGLWRYVPPFKAMAKGRVALVMGLAVLSHWFADLIVHTPDLPLLGDDSLKVGFGLWNDFMATVVVEIALLVGGLILYLRSTTATGAMGKYGMIIFVAIMICLYLVVVNMPFDPNATVTVASVSSLAVFTLFTAIAFWLDRYRV</sequence>
<feature type="transmembrane region" description="Helical" evidence="1">
    <location>
        <begin position="169"/>
        <end position="190"/>
    </location>
</feature>
<dbReference type="EMBL" id="UOED01000016">
    <property type="protein sequence ID" value="VAV86854.1"/>
    <property type="molecule type" value="Genomic_DNA"/>
</dbReference>
<protein>
    <submittedName>
        <fullName evidence="2">Uncharacterized protein</fullName>
    </submittedName>
</protein>